<dbReference type="EMBL" id="KE145359">
    <property type="protein sequence ID" value="EPE32655.1"/>
    <property type="molecule type" value="Genomic_DNA"/>
</dbReference>
<dbReference type="Proteomes" id="UP000016922">
    <property type="component" value="Unassembled WGS sequence"/>
</dbReference>
<gene>
    <name evidence="1" type="ORF">GLAREA_07789</name>
</gene>
<evidence type="ECO:0000313" key="1">
    <source>
        <dbReference type="EMBL" id="EPE32655.1"/>
    </source>
</evidence>
<proteinExistence type="predicted"/>
<protein>
    <submittedName>
        <fullName evidence="1">Uncharacterized protein</fullName>
    </submittedName>
</protein>
<organism evidence="1 2">
    <name type="scientific">Glarea lozoyensis (strain ATCC 20868 / MF5171)</name>
    <dbReference type="NCBI Taxonomy" id="1116229"/>
    <lineage>
        <taxon>Eukaryota</taxon>
        <taxon>Fungi</taxon>
        <taxon>Dikarya</taxon>
        <taxon>Ascomycota</taxon>
        <taxon>Pezizomycotina</taxon>
        <taxon>Leotiomycetes</taxon>
        <taxon>Helotiales</taxon>
        <taxon>Helotiaceae</taxon>
        <taxon>Glarea</taxon>
    </lineage>
</organism>
<dbReference type="GeneID" id="19466841"/>
<name>S3D4B1_GLAL2</name>
<dbReference type="AlphaFoldDB" id="S3D4B1"/>
<evidence type="ECO:0000313" key="2">
    <source>
        <dbReference type="Proteomes" id="UP000016922"/>
    </source>
</evidence>
<dbReference type="RefSeq" id="XP_008080667.1">
    <property type="nucleotide sequence ID" value="XM_008082476.1"/>
</dbReference>
<keyword evidence="2" id="KW-1185">Reference proteome</keyword>
<sequence>MYKRENRTFCVNRNVYPQAMQDIRKLSFPELDKIRCIRFVWTYFDSVGLTDKPFQNLVRGKKITMRNNLIKVVFVFAFNYPEPRYYIDTHNSQPQVDGMNRFEYPTIIQANIEFLSRASKEGIKTVESGIEGVNTLFEDRRREDILVWISCPPVAPTDRRFLKLPFMEDNVEVGRNSGLLLTWYTKKKSSIHDKERFVNGLRPRLIPGEDRPS</sequence>
<reference evidence="1 2" key="1">
    <citation type="journal article" date="2013" name="BMC Genomics">
        <title>Genomics-driven discovery of the pneumocandin biosynthetic gene cluster in the fungus Glarea lozoyensis.</title>
        <authorList>
            <person name="Chen L."/>
            <person name="Yue Q."/>
            <person name="Zhang X."/>
            <person name="Xiang M."/>
            <person name="Wang C."/>
            <person name="Li S."/>
            <person name="Che Y."/>
            <person name="Ortiz-Lopez F.J."/>
            <person name="Bills G.F."/>
            <person name="Liu X."/>
            <person name="An Z."/>
        </authorList>
    </citation>
    <scope>NUCLEOTIDE SEQUENCE [LARGE SCALE GENOMIC DNA]</scope>
    <source>
        <strain evidence="2">ATCC 20868 / MF5171</strain>
    </source>
</reference>
<accession>S3D4B1</accession>
<dbReference type="HOGENOM" id="CLU_1294518_0_0_1"/>
<dbReference type="KEGG" id="glz:GLAREA_07789"/>